<dbReference type="Proteomes" id="UP001438953">
    <property type="component" value="Unassembled WGS sequence"/>
</dbReference>
<dbReference type="InterPro" id="IPR050126">
    <property type="entry name" value="Ap4A_hydrolase"/>
</dbReference>
<reference evidence="2 3" key="1">
    <citation type="submission" date="2024-06" db="EMBL/GenBank/DDBJ databases">
        <title>Thioclava kandeliae sp. nov. from a rhizosphere soil sample of Kandelia candel in a mangrove.</title>
        <authorList>
            <person name="Mu T."/>
        </authorList>
    </citation>
    <scope>NUCLEOTIDE SEQUENCE [LARGE SCALE GENOMIC DNA]</scope>
    <source>
        <strain evidence="2 3">CPCC 100088</strain>
    </source>
</reference>
<evidence type="ECO:0000259" key="1">
    <source>
        <dbReference type="Pfam" id="PF00149"/>
    </source>
</evidence>
<dbReference type="PANTHER" id="PTHR42850">
    <property type="entry name" value="METALLOPHOSPHOESTERASE"/>
    <property type="match status" value="1"/>
</dbReference>
<protein>
    <submittedName>
        <fullName evidence="2">Metallophosphoesterase</fullName>
    </submittedName>
</protein>
<dbReference type="RefSeq" id="WP_339113672.1">
    <property type="nucleotide sequence ID" value="NZ_JAYWLC010000002.1"/>
</dbReference>
<comment type="caution">
    <text evidence="2">The sequence shown here is derived from an EMBL/GenBank/DDBJ whole genome shotgun (WGS) entry which is preliminary data.</text>
</comment>
<dbReference type="SUPFAM" id="SSF56300">
    <property type="entry name" value="Metallo-dependent phosphatases"/>
    <property type="match status" value="1"/>
</dbReference>
<dbReference type="InterPro" id="IPR004843">
    <property type="entry name" value="Calcineurin-like_PHP"/>
</dbReference>
<evidence type="ECO:0000313" key="2">
    <source>
        <dbReference type="EMBL" id="MER5170717.1"/>
    </source>
</evidence>
<sequence length="250" mass="27299">MRAYAIGDIHGHLDKLKIAHDLIEQDRAACGDTSAPVIHVGDVADRGPDSAGVIDYLIASMRAGKNWVVLKGNHDRMFSIFMNDPFDADPMLRKDLTWLNPRLGGDTTLASYGVLNADERPADIVHAEALQKVPESHILWLGSRPNHFIYGDLLFVHAGIRPGVSIGNQTEDDLCWIRKGWLEDTTDHGCLVVHGHTALDQVTHYGNRLNLDSSAGYGGPVSAVVIEGRDAWLLTENGRQPLVPMSVTAA</sequence>
<organism evidence="2 3">
    <name type="scientific">Thioclava kandeliae</name>
    <dbReference type="NCBI Taxonomy" id="3070818"/>
    <lineage>
        <taxon>Bacteria</taxon>
        <taxon>Pseudomonadati</taxon>
        <taxon>Pseudomonadota</taxon>
        <taxon>Alphaproteobacteria</taxon>
        <taxon>Rhodobacterales</taxon>
        <taxon>Paracoccaceae</taxon>
        <taxon>Thioclava</taxon>
    </lineage>
</organism>
<dbReference type="Pfam" id="PF00149">
    <property type="entry name" value="Metallophos"/>
    <property type="match status" value="1"/>
</dbReference>
<dbReference type="InterPro" id="IPR029052">
    <property type="entry name" value="Metallo-depent_PP-like"/>
</dbReference>
<name>A0ABV1SCS1_9RHOB</name>
<evidence type="ECO:0000313" key="3">
    <source>
        <dbReference type="Proteomes" id="UP001438953"/>
    </source>
</evidence>
<proteinExistence type="predicted"/>
<gene>
    <name evidence="2" type="ORF">VSX56_02930</name>
</gene>
<dbReference type="PANTHER" id="PTHR42850:SF4">
    <property type="entry name" value="ZINC-DEPENDENT ENDOPOLYPHOSPHATASE"/>
    <property type="match status" value="1"/>
</dbReference>
<feature type="domain" description="Calcineurin-like phosphoesterase" evidence="1">
    <location>
        <begin position="1"/>
        <end position="207"/>
    </location>
</feature>
<keyword evidence="3" id="KW-1185">Reference proteome</keyword>
<dbReference type="Gene3D" id="3.60.21.10">
    <property type="match status" value="1"/>
</dbReference>
<dbReference type="EMBL" id="JAYWLC010000002">
    <property type="protein sequence ID" value="MER5170717.1"/>
    <property type="molecule type" value="Genomic_DNA"/>
</dbReference>
<accession>A0ABV1SCS1</accession>